<comment type="caution">
    <text evidence="1">The sequence shown here is derived from an EMBL/GenBank/DDBJ whole genome shotgun (WGS) entry which is preliminary data.</text>
</comment>
<reference evidence="1" key="1">
    <citation type="submission" date="2021-03" db="EMBL/GenBank/DDBJ databases">
        <title>Taxonomic study of Clostridium polyendosporum from meadow-gley soil under rice.</title>
        <authorList>
            <person name="Kobayashi H."/>
            <person name="Tanizawa Y."/>
            <person name="Yagura M."/>
        </authorList>
    </citation>
    <scope>NUCLEOTIDE SEQUENCE</scope>
    <source>
        <strain evidence="1">JCM 30710</strain>
    </source>
</reference>
<protein>
    <submittedName>
        <fullName evidence="1">Uncharacterized protein</fullName>
    </submittedName>
</protein>
<sequence length="42" mass="5216">MYNYRKTMMLNYSVFSLNSSLMYQRVIDPVPEWVKKQLCFYK</sequence>
<keyword evidence="2" id="KW-1185">Reference proteome</keyword>
<dbReference type="AlphaFoldDB" id="A0A919RZ84"/>
<gene>
    <name evidence="1" type="ORF">CPJCM30710_11700</name>
</gene>
<proteinExistence type="predicted"/>
<evidence type="ECO:0000313" key="2">
    <source>
        <dbReference type="Proteomes" id="UP000679179"/>
    </source>
</evidence>
<dbReference type="Proteomes" id="UP000679179">
    <property type="component" value="Unassembled WGS sequence"/>
</dbReference>
<organism evidence="1 2">
    <name type="scientific">Clostridium polyendosporum</name>
    <dbReference type="NCBI Taxonomy" id="69208"/>
    <lineage>
        <taxon>Bacteria</taxon>
        <taxon>Bacillati</taxon>
        <taxon>Bacillota</taxon>
        <taxon>Clostridia</taxon>
        <taxon>Eubacteriales</taxon>
        <taxon>Clostridiaceae</taxon>
        <taxon>Clostridium</taxon>
    </lineage>
</organism>
<evidence type="ECO:0000313" key="1">
    <source>
        <dbReference type="EMBL" id="GIM28504.1"/>
    </source>
</evidence>
<name>A0A919RZ84_9CLOT</name>
<dbReference type="EMBL" id="BOPZ01000007">
    <property type="protein sequence ID" value="GIM28504.1"/>
    <property type="molecule type" value="Genomic_DNA"/>
</dbReference>
<accession>A0A919RZ84</accession>